<dbReference type="EMBL" id="AXDT01000015">
    <property type="protein sequence ID" value="ERT14836.1"/>
    <property type="molecule type" value="Genomic_DNA"/>
</dbReference>
<name>U7R7L3_PHOTE</name>
<reference evidence="1 2" key="1">
    <citation type="submission" date="2013-10" db="EMBL/GenBank/DDBJ databases">
        <title>Whole Genome Shotgun Sequence of Photorhabdus temperata J3.</title>
        <authorList>
            <person name="Park G.-S."/>
            <person name="Hong S.-J."/>
            <person name="Shin J.-H."/>
        </authorList>
    </citation>
    <scope>NUCLEOTIDE SEQUENCE [LARGE SCALE GENOMIC DNA]</scope>
    <source>
        <strain evidence="1 2">J3</strain>
    </source>
</reference>
<organism evidence="1 2">
    <name type="scientific">Photorhabdus temperata J3</name>
    <dbReference type="NCBI Taxonomy" id="1389415"/>
    <lineage>
        <taxon>Bacteria</taxon>
        <taxon>Pseudomonadati</taxon>
        <taxon>Pseudomonadota</taxon>
        <taxon>Gammaproteobacteria</taxon>
        <taxon>Enterobacterales</taxon>
        <taxon>Morganellaceae</taxon>
        <taxon>Photorhabdus</taxon>
    </lineage>
</organism>
<comment type="caution">
    <text evidence="1">The sequence shown here is derived from an EMBL/GenBank/DDBJ whole genome shotgun (WGS) entry which is preliminary data.</text>
</comment>
<dbReference type="RefSeq" id="WP_021326717.1">
    <property type="nucleotide sequence ID" value="NZ_AXDT01000015.1"/>
</dbReference>
<dbReference type="AlphaFoldDB" id="U7R7L3"/>
<keyword evidence="2" id="KW-1185">Reference proteome</keyword>
<sequence length="66" mass="7608">MNKLTEHERESIIYSIGEYGDTSRVVGWEQIEPKLKIEYPRLAAAIANKAEADKRLEEELEVFANN</sequence>
<evidence type="ECO:0000313" key="2">
    <source>
        <dbReference type="Proteomes" id="UP000017133"/>
    </source>
</evidence>
<gene>
    <name evidence="1" type="ORF">O185_01510</name>
</gene>
<protein>
    <submittedName>
        <fullName evidence="1">Uncharacterized protein</fullName>
    </submittedName>
</protein>
<dbReference type="Proteomes" id="UP000017133">
    <property type="component" value="Unassembled WGS sequence"/>
</dbReference>
<dbReference type="PATRIC" id="fig|1389415.4.peg.291"/>
<accession>U7R7L3</accession>
<evidence type="ECO:0000313" key="1">
    <source>
        <dbReference type="EMBL" id="ERT14836.1"/>
    </source>
</evidence>
<proteinExistence type="predicted"/>